<name>A0A177L1C0_9BACI</name>
<evidence type="ECO:0000313" key="5">
    <source>
        <dbReference type="Proteomes" id="UP000077271"/>
    </source>
</evidence>
<dbReference type="Pfam" id="PF25166">
    <property type="entry name" value="CoiA_C"/>
    <property type="match status" value="1"/>
</dbReference>
<evidence type="ECO:0000259" key="2">
    <source>
        <dbReference type="Pfam" id="PF25164"/>
    </source>
</evidence>
<dbReference type="OrthoDB" id="3784230at2"/>
<dbReference type="InterPro" id="IPR010330">
    <property type="entry name" value="CoiA_nuc"/>
</dbReference>
<reference evidence="4 5" key="1">
    <citation type="submission" date="2016-01" db="EMBL/GenBank/DDBJ databases">
        <title>Investigation of taxonomic status of Bacillus aminovorans.</title>
        <authorList>
            <person name="Verma A."/>
            <person name="Pal Y."/>
            <person name="Krishnamurthi S."/>
        </authorList>
    </citation>
    <scope>NUCLEOTIDE SEQUENCE [LARGE SCALE GENOMIC DNA]</scope>
    <source>
        <strain evidence="4 5">DSM 4337</strain>
    </source>
</reference>
<organism evidence="4 5">
    <name type="scientific">Domibacillus aminovorans</name>
    <dbReference type="NCBI Taxonomy" id="29332"/>
    <lineage>
        <taxon>Bacteria</taxon>
        <taxon>Bacillati</taxon>
        <taxon>Bacillota</taxon>
        <taxon>Bacilli</taxon>
        <taxon>Bacillales</taxon>
        <taxon>Bacillaceae</taxon>
        <taxon>Domibacillus</taxon>
    </lineage>
</organism>
<dbReference type="Proteomes" id="UP000077271">
    <property type="component" value="Unassembled WGS sequence"/>
</dbReference>
<feature type="domain" description="Competence protein CoiA-like N-terminal" evidence="2">
    <location>
        <begin position="25"/>
        <end position="62"/>
    </location>
</feature>
<comment type="caution">
    <text evidence="4">The sequence shown here is derived from an EMBL/GenBank/DDBJ whole genome shotgun (WGS) entry which is preliminary data.</text>
</comment>
<evidence type="ECO:0000259" key="1">
    <source>
        <dbReference type="Pfam" id="PF06054"/>
    </source>
</evidence>
<evidence type="ECO:0008006" key="6">
    <source>
        <dbReference type="Google" id="ProtNLM"/>
    </source>
</evidence>
<protein>
    <recommendedName>
        <fullName evidence="6">Competence protein CoiA</fullName>
    </recommendedName>
</protein>
<sequence length="375" mass="43147">MLAAVDINGQPVVLAGPDAKQMALSLKKIPHFCPQCGRPVVIKAGDVNIPHFAHETYSSCDSFSEHESPRHLAAKIDLFNWIIRTHDAIMEARLPDGTQRPDILSGTIAVEYQCSTISASLFRERTKKYMMRGLNPFWIYGGPSIERKGRYVKLTPFQRLFMRYHAQLGFYFVAYCPDLKLFTIYGRIVPVTISLCQAIRLDVKIEDMTFPPSAVFLTEFMFPLAPFLDEKRKWIDRSLYYSNARNHPFFRTVYESGRNPYLLSEEIGLPVRSGMAIRNHAAEWQFYIVHDRKNGSVQEAANIIRRRIQKGHLKETIMPLAPMMTPEQAAEDYVVLLNEIGIKRGMDSQSRGGKIRREEEFCLAHENRIIDRLIF</sequence>
<dbReference type="Pfam" id="PF25164">
    <property type="entry name" value="CoiA_N"/>
    <property type="match status" value="1"/>
</dbReference>
<dbReference type="RefSeq" id="WP_063974331.1">
    <property type="nucleotide sequence ID" value="NZ_LQWZ01000002.1"/>
</dbReference>
<dbReference type="EMBL" id="LQWZ01000002">
    <property type="protein sequence ID" value="OAH59423.1"/>
    <property type="molecule type" value="Genomic_DNA"/>
</dbReference>
<proteinExistence type="predicted"/>
<evidence type="ECO:0000259" key="3">
    <source>
        <dbReference type="Pfam" id="PF25166"/>
    </source>
</evidence>
<dbReference type="AlphaFoldDB" id="A0A177L1C0"/>
<feature type="domain" description="Competence protein CoiA nuclease-like" evidence="1">
    <location>
        <begin position="67"/>
        <end position="209"/>
    </location>
</feature>
<gene>
    <name evidence="4" type="ORF">AWH48_14890</name>
</gene>
<dbReference type="Pfam" id="PF06054">
    <property type="entry name" value="CoiA_nuc"/>
    <property type="match status" value="1"/>
</dbReference>
<feature type="domain" description="Competence protein CoiA C-terminal" evidence="3">
    <location>
        <begin position="227"/>
        <end position="291"/>
    </location>
</feature>
<dbReference type="InterPro" id="IPR057252">
    <property type="entry name" value="CoiA_C"/>
</dbReference>
<accession>A0A177L1C0</accession>
<evidence type="ECO:0000313" key="4">
    <source>
        <dbReference type="EMBL" id="OAH59423.1"/>
    </source>
</evidence>
<dbReference type="InterPro" id="IPR057253">
    <property type="entry name" value="CoiA-like_N"/>
</dbReference>